<dbReference type="HOGENOM" id="CLU_974029_0_0_1"/>
<dbReference type="AlphaFoldDB" id="K1Q0D9"/>
<organism evidence="1">
    <name type="scientific">Magallana gigas</name>
    <name type="common">Pacific oyster</name>
    <name type="synonym">Crassostrea gigas</name>
    <dbReference type="NCBI Taxonomy" id="29159"/>
    <lineage>
        <taxon>Eukaryota</taxon>
        <taxon>Metazoa</taxon>
        <taxon>Spiralia</taxon>
        <taxon>Lophotrochozoa</taxon>
        <taxon>Mollusca</taxon>
        <taxon>Bivalvia</taxon>
        <taxon>Autobranchia</taxon>
        <taxon>Pteriomorphia</taxon>
        <taxon>Ostreida</taxon>
        <taxon>Ostreoidea</taxon>
        <taxon>Ostreidae</taxon>
        <taxon>Magallana</taxon>
    </lineage>
</organism>
<dbReference type="SUPFAM" id="SSF49785">
    <property type="entry name" value="Galactose-binding domain-like"/>
    <property type="match status" value="2"/>
</dbReference>
<proteinExistence type="predicted"/>
<dbReference type="PANTHER" id="PTHR45713">
    <property type="entry name" value="FTP DOMAIN-CONTAINING PROTEIN"/>
    <property type="match status" value="1"/>
</dbReference>
<gene>
    <name evidence="1" type="ORF">CGI_10009140</name>
</gene>
<protein>
    <submittedName>
        <fullName evidence="1">Uncharacterized protein</fullName>
    </submittedName>
</protein>
<dbReference type="PANTHER" id="PTHR45713:SF15">
    <property type="entry name" value="F5_8 TYPE C DOMAIN-CONTAINING PROTEIN"/>
    <property type="match status" value="1"/>
</dbReference>
<dbReference type="InParanoid" id="K1Q0D9"/>
<sequence length="286" mass="31995">MFNEGDGKNLAFKKPTWQTWEKASSRFAVDGRRDEDPAGGNQCAESIGSKENTWLVDLEDIQSISRIVIYHRTGGVSFGCPIGVYGANCDIPCPRNCTYCNYITGKCLGDCSLGYSGHSCENYVRKNLALHRPTTELYPFSSKNPSGKLVDGMKSNLAYAGGQCTATLENKEIAMWRVDLERISQVERIVVYARTDNKKWDANNGFRARFLGFTVAVSNKTDHTDGTICYHDKHHTIYTLPAVMDITCVAVGRYVIFYNERINGLKYPKGYSPHAFVDLCEVEVYG</sequence>
<dbReference type="Gene3D" id="2.60.120.260">
    <property type="entry name" value="Galactose-binding domain-like"/>
    <property type="match status" value="2"/>
</dbReference>
<dbReference type="InterPro" id="IPR051941">
    <property type="entry name" value="BG_Antigen-Binding_Lectin"/>
</dbReference>
<dbReference type="InterPro" id="IPR008979">
    <property type="entry name" value="Galactose-bd-like_sf"/>
</dbReference>
<reference evidence="1" key="1">
    <citation type="journal article" date="2012" name="Nature">
        <title>The oyster genome reveals stress adaptation and complexity of shell formation.</title>
        <authorList>
            <person name="Zhang G."/>
            <person name="Fang X."/>
            <person name="Guo X."/>
            <person name="Li L."/>
            <person name="Luo R."/>
            <person name="Xu F."/>
            <person name="Yang P."/>
            <person name="Zhang L."/>
            <person name="Wang X."/>
            <person name="Qi H."/>
            <person name="Xiong Z."/>
            <person name="Que H."/>
            <person name="Xie Y."/>
            <person name="Holland P.W."/>
            <person name="Paps J."/>
            <person name="Zhu Y."/>
            <person name="Wu F."/>
            <person name="Chen Y."/>
            <person name="Wang J."/>
            <person name="Peng C."/>
            <person name="Meng J."/>
            <person name="Yang L."/>
            <person name="Liu J."/>
            <person name="Wen B."/>
            <person name="Zhang N."/>
            <person name="Huang Z."/>
            <person name="Zhu Q."/>
            <person name="Feng Y."/>
            <person name="Mount A."/>
            <person name="Hedgecock D."/>
            <person name="Xu Z."/>
            <person name="Liu Y."/>
            <person name="Domazet-Loso T."/>
            <person name="Du Y."/>
            <person name="Sun X."/>
            <person name="Zhang S."/>
            <person name="Liu B."/>
            <person name="Cheng P."/>
            <person name="Jiang X."/>
            <person name="Li J."/>
            <person name="Fan D."/>
            <person name="Wang W."/>
            <person name="Fu W."/>
            <person name="Wang T."/>
            <person name="Wang B."/>
            <person name="Zhang J."/>
            <person name="Peng Z."/>
            <person name="Li Y."/>
            <person name="Li N."/>
            <person name="Wang J."/>
            <person name="Chen M."/>
            <person name="He Y."/>
            <person name="Tan F."/>
            <person name="Song X."/>
            <person name="Zheng Q."/>
            <person name="Huang R."/>
            <person name="Yang H."/>
            <person name="Du X."/>
            <person name="Chen L."/>
            <person name="Yang M."/>
            <person name="Gaffney P.M."/>
            <person name="Wang S."/>
            <person name="Luo L."/>
            <person name="She Z."/>
            <person name="Ming Y."/>
            <person name="Huang W."/>
            <person name="Zhang S."/>
            <person name="Huang B."/>
            <person name="Zhang Y."/>
            <person name="Qu T."/>
            <person name="Ni P."/>
            <person name="Miao G."/>
            <person name="Wang J."/>
            <person name="Wang Q."/>
            <person name="Steinberg C.E."/>
            <person name="Wang H."/>
            <person name="Li N."/>
            <person name="Qian L."/>
            <person name="Zhang G."/>
            <person name="Li Y."/>
            <person name="Yang H."/>
            <person name="Liu X."/>
            <person name="Wang J."/>
            <person name="Yin Y."/>
            <person name="Wang J."/>
        </authorList>
    </citation>
    <scope>NUCLEOTIDE SEQUENCE [LARGE SCALE GENOMIC DNA]</scope>
    <source>
        <strain evidence="1">05x7-T-G4-1.051#20</strain>
    </source>
</reference>
<evidence type="ECO:0000313" key="1">
    <source>
        <dbReference type="EMBL" id="EKC29922.1"/>
    </source>
</evidence>
<accession>K1Q0D9</accession>
<dbReference type="EMBL" id="JH816923">
    <property type="protein sequence ID" value="EKC29922.1"/>
    <property type="molecule type" value="Genomic_DNA"/>
</dbReference>
<name>K1Q0D9_MAGGI</name>